<accession>E6TUQ3</accession>
<sequence>MDTIHAIASVVSLISFGVALWTISVTKEMQKETEVYRKQALEARKEAENMKQKMLEKKRKSDLIEKLKVVEQECVIAHRTIDDLMNTKQIKSEHIVSLSKFQKLMKKNEKSLHVSFTTVQSFDRALKSIVNESNYSTFISDAFDLREAVNVVNTKYHEKREEITKELEELD</sequence>
<proteinExistence type="predicted"/>
<feature type="transmembrane region" description="Helical" evidence="2">
    <location>
        <begin position="6"/>
        <end position="23"/>
    </location>
</feature>
<protein>
    <submittedName>
        <fullName evidence="3">Uncharacterized protein</fullName>
    </submittedName>
</protein>
<evidence type="ECO:0000256" key="2">
    <source>
        <dbReference type="SAM" id="Phobius"/>
    </source>
</evidence>
<dbReference type="HOGENOM" id="CLU_1559867_0_0_9"/>
<gene>
    <name evidence="3" type="ordered locus">Bcell_3816</name>
</gene>
<evidence type="ECO:0000313" key="4">
    <source>
        <dbReference type="Proteomes" id="UP000001401"/>
    </source>
</evidence>
<feature type="coiled-coil region" evidence="1">
    <location>
        <begin position="33"/>
        <end position="60"/>
    </location>
</feature>
<evidence type="ECO:0000313" key="3">
    <source>
        <dbReference type="EMBL" id="ADU32055.1"/>
    </source>
</evidence>
<organism evidence="3 4">
    <name type="scientific">Evansella cellulosilytica (strain ATCC 21833 / DSM 2522 / FERM P-1141 / JCM 9156 / N-4)</name>
    <name type="common">Bacillus cellulosilyticus</name>
    <dbReference type="NCBI Taxonomy" id="649639"/>
    <lineage>
        <taxon>Bacteria</taxon>
        <taxon>Bacillati</taxon>
        <taxon>Bacillota</taxon>
        <taxon>Bacilli</taxon>
        <taxon>Bacillales</taxon>
        <taxon>Bacillaceae</taxon>
        <taxon>Evansella</taxon>
    </lineage>
</organism>
<keyword evidence="4" id="KW-1185">Reference proteome</keyword>
<reference evidence="3 4" key="1">
    <citation type="submission" date="2010-12" db="EMBL/GenBank/DDBJ databases">
        <title>Complete sequence of Bacillus cellulosilyticus DSM 2522.</title>
        <authorList>
            <consortium name="US DOE Joint Genome Institute"/>
            <person name="Lucas S."/>
            <person name="Copeland A."/>
            <person name="Lapidus A."/>
            <person name="Cheng J.-F."/>
            <person name="Bruce D."/>
            <person name="Goodwin L."/>
            <person name="Pitluck S."/>
            <person name="Chertkov O."/>
            <person name="Detter J.C."/>
            <person name="Han C."/>
            <person name="Tapia R."/>
            <person name="Land M."/>
            <person name="Hauser L."/>
            <person name="Jeffries C."/>
            <person name="Kyrpides N."/>
            <person name="Ivanova N."/>
            <person name="Mikhailova N."/>
            <person name="Brumm P."/>
            <person name="Mead D."/>
            <person name="Woyke T."/>
        </authorList>
    </citation>
    <scope>NUCLEOTIDE SEQUENCE [LARGE SCALE GENOMIC DNA]</scope>
    <source>
        <strain evidence="4">ATCC 21833 / DSM 2522 / FERM P-1141 / JCM 9156 / N-4</strain>
    </source>
</reference>
<evidence type="ECO:0000256" key="1">
    <source>
        <dbReference type="SAM" id="Coils"/>
    </source>
</evidence>
<dbReference type="EMBL" id="CP002394">
    <property type="protein sequence ID" value="ADU32055.1"/>
    <property type="molecule type" value="Genomic_DNA"/>
</dbReference>
<dbReference type="KEGG" id="bco:Bcell_3816"/>
<keyword evidence="2" id="KW-0472">Membrane</keyword>
<dbReference type="AlphaFoldDB" id="E6TUQ3"/>
<keyword evidence="2" id="KW-0812">Transmembrane</keyword>
<keyword evidence="1" id="KW-0175">Coiled coil</keyword>
<keyword evidence="2" id="KW-1133">Transmembrane helix</keyword>
<dbReference type="Proteomes" id="UP000001401">
    <property type="component" value="Chromosome"/>
</dbReference>
<name>E6TUQ3_EVAC2</name>
<dbReference type="RefSeq" id="WP_013490386.1">
    <property type="nucleotide sequence ID" value="NC_014829.1"/>
</dbReference>